<dbReference type="GO" id="GO:0006952">
    <property type="term" value="P:defense response"/>
    <property type="evidence" value="ECO:0007669"/>
    <property type="project" value="TreeGrafter"/>
</dbReference>
<dbReference type="Proteomes" id="UP000678393">
    <property type="component" value="Unassembled WGS sequence"/>
</dbReference>
<proteinExistence type="predicted"/>
<sequence>MRSYAEVDFIWINRDQLHFEWFVSLLTRLEREQEIDGGLGHILDMHMYMTSALPKTDMKGLILQLALDIIHETERTDLITGLQTRTQTGRPDFDVLFQRIQANAKGRVTVFFCGSPVLGKTVKHYTHKYGFTFRHETF</sequence>
<keyword evidence="1" id="KW-0560">Oxidoreductase</keyword>
<evidence type="ECO:0000256" key="1">
    <source>
        <dbReference type="ARBA" id="ARBA00023002"/>
    </source>
</evidence>
<evidence type="ECO:0000313" key="3">
    <source>
        <dbReference type="EMBL" id="CAG5119603.1"/>
    </source>
</evidence>
<reference evidence="3" key="1">
    <citation type="submission" date="2021-04" db="EMBL/GenBank/DDBJ databases">
        <authorList>
            <consortium name="Molecular Ecology Group"/>
        </authorList>
    </citation>
    <scope>NUCLEOTIDE SEQUENCE</scope>
</reference>
<dbReference type="PANTHER" id="PTHR11972">
    <property type="entry name" value="NADPH OXIDASE"/>
    <property type="match status" value="1"/>
</dbReference>
<dbReference type="GO" id="GO:0042554">
    <property type="term" value="P:superoxide anion generation"/>
    <property type="evidence" value="ECO:0007669"/>
    <property type="project" value="TreeGrafter"/>
</dbReference>
<protein>
    <recommendedName>
        <fullName evidence="2">Ferric reductase NAD binding domain-containing protein</fullName>
    </recommendedName>
</protein>
<gene>
    <name evidence="3" type="ORF">CUNI_LOCUS5161</name>
</gene>
<dbReference type="GO" id="GO:0043020">
    <property type="term" value="C:NADPH oxidase complex"/>
    <property type="evidence" value="ECO:0007669"/>
    <property type="project" value="TreeGrafter"/>
</dbReference>
<dbReference type="InterPro" id="IPR039261">
    <property type="entry name" value="FNR_nucleotide-bd"/>
</dbReference>
<dbReference type="EMBL" id="CAJHNH020000742">
    <property type="protein sequence ID" value="CAG5119603.1"/>
    <property type="molecule type" value="Genomic_DNA"/>
</dbReference>
<keyword evidence="4" id="KW-1185">Reference proteome</keyword>
<dbReference type="AlphaFoldDB" id="A0A8S3YRV7"/>
<evidence type="ECO:0000313" key="4">
    <source>
        <dbReference type="Proteomes" id="UP000678393"/>
    </source>
</evidence>
<accession>A0A8S3YRV7</accession>
<dbReference type="OrthoDB" id="167398at2759"/>
<comment type="caution">
    <text evidence="3">The sequence shown here is derived from an EMBL/GenBank/DDBJ whole genome shotgun (WGS) entry which is preliminary data.</text>
</comment>
<dbReference type="Gene3D" id="3.40.50.80">
    <property type="entry name" value="Nucleotide-binding domain of ferredoxin-NADP reductase (FNR) module"/>
    <property type="match status" value="1"/>
</dbReference>
<feature type="domain" description="Ferric reductase NAD binding" evidence="2">
    <location>
        <begin position="6"/>
        <end position="126"/>
    </location>
</feature>
<dbReference type="InterPro" id="IPR013121">
    <property type="entry name" value="Fe_red_NAD-bd_6"/>
</dbReference>
<evidence type="ECO:0000259" key="2">
    <source>
        <dbReference type="Pfam" id="PF08030"/>
    </source>
</evidence>
<organism evidence="3 4">
    <name type="scientific">Candidula unifasciata</name>
    <dbReference type="NCBI Taxonomy" id="100452"/>
    <lineage>
        <taxon>Eukaryota</taxon>
        <taxon>Metazoa</taxon>
        <taxon>Spiralia</taxon>
        <taxon>Lophotrochozoa</taxon>
        <taxon>Mollusca</taxon>
        <taxon>Gastropoda</taxon>
        <taxon>Heterobranchia</taxon>
        <taxon>Euthyneura</taxon>
        <taxon>Panpulmonata</taxon>
        <taxon>Eupulmonata</taxon>
        <taxon>Stylommatophora</taxon>
        <taxon>Helicina</taxon>
        <taxon>Helicoidea</taxon>
        <taxon>Geomitridae</taxon>
        <taxon>Candidula</taxon>
    </lineage>
</organism>
<dbReference type="GO" id="GO:0016175">
    <property type="term" value="F:superoxide-generating NAD(P)H oxidase activity"/>
    <property type="evidence" value="ECO:0007669"/>
    <property type="project" value="TreeGrafter"/>
</dbReference>
<dbReference type="PANTHER" id="PTHR11972:SF58">
    <property type="entry name" value="NADPH OXIDASE 5"/>
    <property type="match status" value="1"/>
</dbReference>
<dbReference type="InterPro" id="IPR050369">
    <property type="entry name" value="RBOH/FRE"/>
</dbReference>
<dbReference type="Pfam" id="PF08030">
    <property type="entry name" value="NAD_binding_6"/>
    <property type="match status" value="1"/>
</dbReference>
<name>A0A8S3YRV7_9EUPU</name>
<dbReference type="SUPFAM" id="SSF52343">
    <property type="entry name" value="Ferredoxin reductase-like, C-terminal NADP-linked domain"/>
    <property type="match status" value="1"/>
</dbReference>